<comment type="caution">
    <text evidence="13">The sequence shown here is derived from an EMBL/GenBank/DDBJ whole genome shotgun (WGS) entry which is preliminary data.</text>
</comment>
<evidence type="ECO:0000256" key="3">
    <source>
        <dbReference type="ARBA" id="ARBA00022490"/>
    </source>
</evidence>
<keyword evidence="3" id="KW-0963">Cytoplasm</keyword>
<name>A0A8B3FDB1_PECPM</name>
<proteinExistence type="predicted"/>
<dbReference type="Pfam" id="PF00359">
    <property type="entry name" value="PTS_EIIA_2"/>
    <property type="match status" value="1"/>
</dbReference>
<gene>
    <name evidence="13" type="ORF">C5E00_12365</name>
    <name evidence="12" type="ORF">F6Q06_19515</name>
</gene>
<keyword evidence="15" id="KW-1185">Reference proteome</keyword>
<comment type="subcellular location">
    <subcellularLocation>
        <location evidence="1">Cytoplasm</location>
    </subcellularLocation>
</comment>
<sequence length="147" mass="16553">MNELKEKLIKYNCIKVIDSVDGWEEAIKMVATPLLEKKFIEPRYVDEIISETKKIGGYYVYDDEAIALPHARPECGALKNGASLLLLKTPIAINGSTPVSLILMFCAIDAREHIESGLKNIMEMLENETKMESIRNARSVEELINVL</sequence>
<evidence type="ECO:0000256" key="6">
    <source>
        <dbReference type="ARBA" id="ARBA00022683"/>
    </source>
</evidence>
<dbReference type="PROSITE" id="PS51094">
    <property type="entry name" value="PTS_EIIA_TYPE_2"/>
    <property type="match status" value="1"/>
</dbReference>
<dbReference type="RefSeq" id="WP_025919295.1">
    <property type="nucleotide sequence ID" value="NZ_BSWE01000018.1"/>
</dbReference>
<dbReference type="GO" id="GO:0009401">
    <property type="term" value="P:phosphoenolpyruvate-dependent sugar phosphotransferase system"/>
    <property type="evidence" value="ECO:0007669"/>
    <property type="project" value="UniProtKB-KW"/>
</dbReference>
<evidence type="ECO:0000256" key="7">
    <source>
        <dbReference type="ARBA" id="ARBA00022777"/>
    </source>
</evidence>
<evidence type="ECO:0000256" key="1">
    <source>
        <dbReference type="ARBA" id="ARBA00004496"/>
    </source>
</evidence>
<evidence type="ECO:0000313" key="14">
    <source>
        <dbReference type="Proteomes" id="UP000269665"/>
    </source>
</evidence>
<evidence type="ECO:0000256" key="2">
    <source>
        <dbReference type="ARBA" id="ARBA00022448"/>
    </source>
</evidence>
<dbReference type="PANTHER" id="PTHR36203">
    <property type="entry name" value="ASCORBATE-SPECIFIC PTS SYSTEM EIIA COMPONENT"/>
    <property type="match status" value="1"/>
</dbReference>
<dbReference type="KEGG" id="ppar:A8F97_01000"/>
<dbReference type="PANTHER" id="PTHR36203:SF1">
    <property type="entry name" value="ASCORBATE-SPECIFIC PTS SYSTEM EIIA COMPONENT"/>
    <property type="match status" value="1"/>
</dbReference>
<feature type="domain" description="PTS EIIA type-2" evidence="11">
    <location>
        <begin position="7"/>
        <end position="147"/>
    </location>
</feature>
<dbReference type="Proteomes" id="UP001194579">
    <property type="component" value="Unassembled WGS sequence"/>
</dbReference>
<reference evidence="12" key="3">
    <citation type="submission" date="2024-05" db="EMBL/GenBank/DDBJ databases">
        <title>Identification of Pectobacterium versatile causing blackleg of potato from New York State with a whole genome sequencing approach.</title>
        <authorList>
            <person name="Ma X."/>
            <person name="Swingle B."/>
        </authorList>
    </citation>
    <scope>NUCLEOTIDE SEQUENCE</scope>
    <source>
        <strain evidence="12">NY1588A</strain>
    </source>
</reference>
<keyword evidence="2" id="KW-0813">Transport</keyword>
<dbReference type="GeneID" id="45848028"/>
<dbReference type="GO" id="GO:0005737">
    <property type="term" value="C:cytoplasm"/>
    <property type="evidence" value="ECO:0007669"/>
    <property type="project" value="UniProtKB-SubCell"/>
</dbReference>
<dbReference type="InterPro" id="IPR002178">
    <property type="entry name" value="PTS_EIIA_type-2_dom"/>
</dbReference>
<dbReference type="SUPFAM" id="SSF55804">
    <property type="entry name" value="Phoshotransferase/anion transport protein"/>
    <property type="match status" value="1"/>
</dbReference>
<evidence type="ECO:0000313" key="15">
    <source>
        <dbReference type="Proteomes" id="UP001194579"/>
    </source>
</evidence>
<protein>
    <recommendedName>
        <fullName evidence="9">Ascorbate-specific PTS system EIIA component</fullName>
    </recommendedName>
    <alternativeName>
        <fullName evidence="10">Ascorbate-specific phosphotransferase enzyme IIA component</fullName>
    </alternativeName>
</protein>
<evidence type="ECO:0000256" key="5">
    <source>
        <dbReference type="ARBA" id="ARBA00022679"/>
    </source>
</evidence>
<dbReference type="InterPro" id="IPR051351">
    <property type="entry name" value="Ascorbate-PTS_EIIA_comp"/>
</dbReference>
<dbReference type="InterPro" id="IPR016152">
    <property type="entry name" value="PTrfase/Anion_transptr"/>
</dbReference>
<keyword evidence="5" id="KW-0808">Transferase</keyword>
<dbReference type="EMBL" id="WABS01000050">
    <property type="protein sequence ID" value="MBI0556655.1"/>
    <property type="molecule type" value="Genomic_DNA"/>
</dbReference>
<keyword evidence="7" id="KW-0418">Kinase</keyword>
<evidence type="ECO:0000313" key="12">
    <source>
        <dbReference type="EMBL" id="MBI0556655.1"/>
    </source>
</evidence>
<evidence type="ECO:0000256" key="10">
    <source>
        <dbReference type="ARBA" id="ARBA00042072"/>
    </source>
</evidence>
<evidence type="ECO:0000256" key="9">
    <source>
        <dbReference type="ARBA" id="ARBA00041175"/>
    </source>
</evidence>
<accession>A0A8B3FDB1</accession>
<dbReference type="AlphaFoldDB" id="A0A8B3FDB1"/>
<comment type="function">
    <text evidence="8">The phosphoenolpyruvate-dependent sugar phosphotransferase system (sugar PTS), a major carbohydrate active transport system, catalyzes the phosphorylation of incoming sugar substrates concomitantly with their translocation across the cell membrane. The enzyme II UlaABC PTS system is involved in ascorbate transport.</text>
</comment>
<keyword evidence="4" id="KW-0597">Phosphoprotein</keyword>
<dbReference type="CDD" id="cd00211">
    <property type="entry name" value="PTS_IIA_fru"/>
    <property type="match status" value="1"/>
</dbReference>
<organism evidence="13 14">
    <name type="scientific">Pectobacterium parmentieri</name>
    <dbReference type="NCBI Taxonomy" id="1905730"/>
    <lineage>
        <taxon>Bacteria</taxon>
        <taxon>Pseudomonadati</taxon>
        <taxon>Pseudomonadota</taxon>
        <taxon>Gammaproteobacteria</taxon>
        <taxon>Enterobacterales</taxon>
        <taxon>Pectobacteriaceae</taxon>
        <taxon>Pectobacterium</taxon>
    </lineage>
</organism>
<evidence type="ECO:0000313" key="13">
    <source>
        <dbReference type="EMBL" id="RKO77521.1"/>
    </source>
</evidence>
<reference evidence="13 14" key="1">
    <citation type="journal article" date="2018" name="BMC Genomics">
        <title>High genomic variability in the plant pathogenic bacterium Pectobacterium parmentieri deciphered from de novo assembled complete genomes.</title>
        <authorList>
            <person name="Zoledowska S."/>
            <person name="Motyka-Pomagruk A."/>
            <person name="Sledz W."/>
            <person name="Mengoni A."/>
            <person name="Lojkowska E."/>
        </authorList>
    </citation>
    <scope>NUCLEOTIDE SEQUENCE [LARGE SCALE GENOMIC DNA]</scope>
    <source>
        <strain evidence="13 14">IFB5626</strain>
    </source>
</reference>
<dbReference type="Gene3D" id="3.40.930.10">
    <property type="entry name" value="Mannitol-specific EII, Chain A"/>
    <property type="match status" value="1"/>
</dbReference>
<keyword evidence="6" id="KW-0598">Phosphotransferase system</keyword>
<evidence type="ECO:0000256" key="4">
    <source>
        <dbReference type="ARBA" id="ARBA00022553"/>
    </source>
</evidence>
<dbReference type="GO" id="GO:0016301">
    <property type="term" value="F:kinase activity"/>
    <property type="evidence" value="ECO:0007669"/>
    <property type="project" value="UniProtKB-KW"/>
</dbReference>
<dbReference type="OrthoDB" id="1634238at2"/>
<dbReference type="EMBL" id="PSZG01000001">
    <property type="protein sequence ID" value="RKO77521.1"/>
    <property type="molecule type" value="Genomic_DNA"/>
</dbReference>
<dbReference type="Proteomes" id="UP000269665">
    <property type="component" value="Unassembled WGS sequence"/>
</dbReference>
<evidence type="ECO:0000259" key="11">
    <source>
        <dbReference type="PROSITE" id="PS51094"/>
    </source>
</evidence>
<reference evidence="15" key="2">
    <citation type="submission" date="2023-07" db="EMBL/GenBank/DDBJ databases">
        <title>Identification of Pectobacterium versatile causing blackleg of potato from New York State with a whole genome sequencing approach.</title>
        <authorList>
            <person name="Ma X."/>
            <person name="Swingle B."/>
        </authorList>
    </citation>
    <scope>NUCLEOTIDE SEQUENCE [LARGE SCALE GENOMIC DNA]</scope>
    <source>
        <strain evidence="15">NY1588A</strain>
    </source>
</reference>
<evidence type="ECO:0000256" key="8">
    <source>
        <dbReference type="ARBA" id="ARBA00037387"/>
    </source>
</evidence>